<feature type="compositionally biased region" description="Low complexity" evidence="14">
    <location>
        <begin position="20"/>
        <end position="56"/>
    </location>
</feature>
<protein>
    <recommendedName>
        <fullName evidence="3">non-specific serine/threonine protein kinase</fullName>
        <ecNumber evidence="3">2.7.11.1</ecNumber>
    </recommendedName>
</protein>
<comment type="subcellular location">
    <subcellularLocation>
        <location evidence="1">Bud neck</location>
    </subcellularLocation>
</comment>
<evidence type="ECO:0000313" key="16">
    <source>
        <dbReference type="EMBL" id="GMG47196.1"/>
    </source>
</evidence>
<evidence type="ECO:0000259" key="15">
    <source>
        <dbReference type="PROSITE" id="PS50011"/>
    </source>
</evidence>
<feature type="compositionally biased region" description="Basic residues" evidence="14">
    <location>
        <begin position="450"/>
        <end position="463"/>
    </location>
</feature>
<keyword evidence="8" id="KW-0418">Kinase</keyword>
<dbReference type="GO" id="GO:0001558">
    <property type="term" value="P:regulation of cell growth"/>
    <property type="evidence" value="ECO:0007669"/>
    <property type="project" value="UniProtKB-ARBA"/>
</dbReference>
<dbReference type="GO" id="GO:0035556">
    <property type="term" value="P:intracellular signal transduction"/>
    <property type="evidence" value="ECO:0007669"/>
    <property type="project" value="TreeGrafter"/>
</dbReference>
<dbReference type="GO" id="GO:0005935">
    <property type="term" value="C:cellular bud neck"/>
    <property type="evidence" value="ECO:0007669"/>
    <property type="project" value="UniProtKB-SubCell"/>
</dbReference>
<evidence type="ECO:0000256" key="13">
    <source>
        <dbReference type="PROSITE-ProRule" id="PRU10141"/>
    </source>
</evidence>
<dbReference type="PANTHER" id="PTHR24346">
    <property type="entry name" value="MAP/MICROTUBULE AFFINITY-REGULATING KINASE"/>
    <property type="match status" value="1"/>
</dbReference>
<dbReference type="SUPFAM" id="SSF56112">
    <property type="entry name" value="Protein kinase-like (PK-like)"/>
    <property type="match status" value="1"/>
</dbReference>
<reference evidence="16" key="1">
    <citation type="submission" date="2023-04" db="EMBL/GenBank/DDBJ databases">
        <title>Ambrosiozyma monospora NBRC 1965.</title>
        <authorList>
            <person name="Ichikawa N."/>
            <person name="Sato H."/>
            <person name="Tonouchi N."/>
        </authorList>
    </citation>
    <scope>NUCLEOTIDE SEQUENCE</scope>
    <source>
        <strain evidence="16">NBRC 1965</strain>
    </source>
</reference>
<dbReference type="Proteomes" id="UP001165063">
    <property type="component" value="Unassembled WGS sequence"/>
</dbReference>
<evidence type="ECO:0000256" key="7">
    <source>
        <dbReference type="ARBA" id="ARBA00022741"/>
    </source>
</evidence>
<feature type="region of interest" description="Disordered" evidence="14">
    <location>
        <begin position="554"/>
        <end position="602"/>
    </location>
</feature>
<dbReference type="PROSITE" id="PS00108">
    <property type="entry name" value="PROTEIN_KINASE_ST"/>
    <property type="match status" value="1"/>
</dbReference>
<dbReference type="InterPro" id="IPR017441">
    <property type="entry name" value="Protein_kinase_ATP_BS"/>
</dbReference>
<dbReference type="GO" id="GO:0005524">
    <property type="term" value="F:ATP binding"/>
    <property type="evidence" value="ECO:0007669"/>
    <property type="project" value="UniProtKB-UniRule"/>
</dbReference>
<evidence type="ECO:0000256" key="14">
    <source>
        <dbReference type="SAM" id="MobiDB-lite"/>
    </source>
</evidence>
<evidence type="ECO:0000256" key="1">
    <source>
        <dbReference type="ARBA" id="ARBA00004266"/>
    </source>
</evidence>
<dbReference type="InterPro" id="IPR011009">
    <property type="entry name" value="Kinase-like_dom_sf"/>
</dbReference>
<evidence type="ECO:0000256" key="2">
    <source>
        <dbReference type="ARBA" id="ARBA00010791"/>
    </source>
</evidence>
<dbReference type="AlphaFoldDB" id="A0A9W6Z5X6"/>
<gene>
    <name evidence="16" type="ORF">Amon01_000694600</name>
</gene>
<evidence type="ECO:0000256" key="10">
    <source>
        <dbReference type="ARBA" id="ARBA00023054"/>
    </source>
</evidence>
<proteinExistence type="inferred from homology"/>
<evidence type="ECO:0000256" key="3">
    <source>
        <dbReference type="ARBA" id="ARBA00012513"/>
    </source>
</evidence>
<feature type="region of interest" description="Disordered" evidence="14">
    <location>
        <begin position="642"/>
        <end position="718"/>
    </location>
</feature>
<organism evidence="16 17">
    <name type="scientific">Ambrosiozyma monospora</name>
    <name type="common">Yeast</name>
    <name type="synonym">Endomycopsis monosporus</name>
    <dbReference type="NCBI Taxonomy" id="43982"/>
    <lineage>
        <taxon>Eukaryota</taxon>
        <taxon>Fungi</taxon>
        <taxon>Dikarya</taxon>
        <taxon>Ascomycota</taxon>
        <taxon>Saccharomycotina</taxon>
        <taxon>Pichiomycetes</taxon>
        <taxon>Pichiales</taxon>
        <taxon>Pichiaceae</taxon>
        <taxon>Ambrosiozyma</taxon>
    </lineage>
</organism>
<dbReference type="PROSITE" id="PS00107">
    <property type="entry name" value="PROTEIN_KINASE_ATP"/>
    <property type="match status" value="1"/>
</dbReference>
<feature type="compositionally biased region" description="Pro residues" evidence="14">
    <location>
        <begin position="465"/>
        <end position="474"/>
    </location>
</feature>
<dbReference type="Gene3D" id="1.10.510.10">
    <property type="entry name" value="Transferase(Phosphotransferase) domain 1"/>
    <property type="match status" value="1"/>
</dbReference>
<feature type="compositionally biased region" description="Polar residues" evidence="14">
    <location>
        <begin position="1"/>
        <end position="16"/>
    </location>
</feature>
<dbReference type="InterPro" id="IPR008271">
    <property type="entry name" value="Ser/Thr_kinase_AS"/>
</dbReference>
<dbReference type="GO" id="GO:0030447">
    <property type="term" value="P:filamentous growth"/>
    <property type="evidence" value="ECO:0007669"/>
    <property type="project" value="UniProtKB-ARBA"/>
</dbReference>
<dbReference type="CDD" id="cd14081">
    <property type="entry name" value="STKc_BRSK1_2"/>
    <property type="match status" value="1"/>
</dbReference>
<evidence type="ECO:0000256" key="4">
    <source>
        <dbReference type="ARBA" id="ARBA00022527"/>
    </source>
</evidence>
<dbReference type="PROSITE" id="PS50011">
    <property type="entry name" value="PROTEIN_KINASE_DOM"/>
    <property type="match status" value="1"/>
</dbReference>
<keyword evidence="5" id="KW-0597">Phosphoprotein</keyword>
<feature type="domain" description="Protein kinase" evidence="15">
    <location>
        <begin position="100"/>
        <end position="362"/>
    </location>
</feature>
<feature type="compositionally biased region" description="Polar residues" evidence="14">
    <location>
        <begin position="554"/>
        <end position="570"/>
    </location>
</feature>
<name>A0A9W6Z5X6_AMBMO</name>
<feature type="compositionally biased region" description="Polar residues" evidence="14">
    <location>
        <begin position="701"/>
        <end position="718"/>
    </location>
</feature>
<keyword evidence="4" id="KW-0723">Serine/threonine-protein kinase</keyword>
<keyword evidence="10" id="KW-0175">Coiled coil</keyword>
<feature type="region of interest" description="Disordered" evidence="14">
    <location>
        <begin position="438"/>
        <end position="482"/>
    </location>
</feature>
<feature type="region of interest" description="Disordered" evidence="14">
    <location>
        <begin position="1"/>
        <end position="65"/>
    </location>
</feature>
<dbReference type="OrthoDB" id="504170at2759"/>
<feature type="compositionally biased region" description="Low complexity" evidence="14">
    <location>
        <begin position="665"/>
        <end position="685"/>
    </location>
</feature>
<evidence type="ECO:0000256" key="6">
    <source>
        <dbReference type="ARBA" id="ARBA00022679"/>
    </source>
</evidence>
<dbReference type="EMBL" id="BSXU01004743">
    <property type="protein sequence ID" value="GMG47196.1"/>
    <property type="molecule type" value="Genomic_DNA"/>
</dbReference>
<keyword evidence="9 13" id="KW-0067">ATP-binding</keyword>
<feature type="region of interest" description="Disordered" evidence="14">
    <location>
        <begin position="78"/>
        <end position="109"/>
    </location>
</feature>
<feature type="compositionally biased region" description="Basic and acidic residues" evidence="14">
    <location>
        <begin position="438"/>
        <end position="449"/>
    </location>
</feature>
<accession>A0A9W6Z5X6</accession>
<dbReference type="GO" id="GO:0060258">
    <property type="term" value="P:negative regulation of filamentous growth"/>
    <property type="evidence" value="ECO:0007669"/>
    <property type="project" value="UniProtKB-ARBA"/>
</dbReference>
<comment type="similarity">
    <text evidence="2">Belongs to the protein kinase superfamily. CAMK Ser/Thr protein kinase family. NIM1 subfamily.</text>
</comment>
<dbReference type="GO" id="GO:0005940">
    <property type="term" value="C:septin ring"/>
    <property type="evidence" value="ECO:0007669"/>
    <property type="project" value="UniProtKB-ARBA"/>
</dbReference>
<sequence>MSSSLPSKGSVNSQTRKQQQKQILKQKLKLQQQQEQHQRQKQQQQLQQQQQQQQQQSRNENNSGQIDRVVESVANANKRLSQTSTHSASKRKSENRIGPWRLGRTLGRGSTGRVRLAKHCVTGKLSAVKIVPKVTPQSKKSKKTRIDANGLPYGIEREIIIMKLISHPNIMGLYDVWENQKELYLVLEYVEGGELFDFLINHGRLTEEEAINYFRQIINGVEYCHRFNICHRDLKPENILLDRNHNIKIADFGMAALETRQKLLETSCGSPHYASPEIVAGRTYHGSPSDVWSCGIILFALLTGHLPFDDPNIRKLLMKVQSGKFHLPSNLSSEAKDLITSMLRVNPKDRISISDIPHHPLLTKYPAKVLPNKQEDLLDHVDFTKAIKRPDPDILHNLQTLWHGLAQPEIIKKLQSNKRNPEKMFYYLLEKYKSTHTEGGEFEADDMKRAGGRSKKHHSKKSPSSRPPKAPVPKPDGGIPRSASTVIKTTIENDNGDILKASVKEVPTAPTRSKSFNKRRPLASKSTSSINIHANATSRSGSMRPIIASSSSRRLVKFTQQKSMSRSGSAVSLKAKTSTPVSSMPPTPKKTPTNNSSPQAIKSTSNVRVNNELNRLSLPRLPENGMSEFRHLVDIIFEDEKPVKSSEPVKTPVTAAPASTNGTPSQEAIQSQQIQQSKSKSSTQSYEEPHQVTIFEDETHLSLSTHSDKMTLSSARQV</sequence>
<feature type="binding site" evidence="13">
    <location>
        <position position="129"/>
    </location>
    <ligand>
        <name>ATP</name>
        <dbReference type="ChEBI" id="CHEBI:30616"/>
    </ligand>
</feature>
<evidence type="ECO:0000256" key="5">
    <source>
        <dbReference type="ARBA" id="ARBA00022553"/>
    </source>
</evidence>
<dbReference type="FunFam" id="1.10.510.10:FF:000394">
    <property type="entry name" value="Serine/threonine-protein kinase HSL1"/>
    <property type="match status" value="1"/>
</dbReference>
<dbReference type="PANTHER" id="PTHR24346:SF110">
    <property type="entry name" value="NON-SPECIFIC SERINE_THREONINE PROTEIN KINASE"/>
    <property type="match status" value="1"/>
</dbReference>
<evidence type="ECO:0000256" key="9">
    <source>
        <dbReference type="ARBA" id="ARBA00022840"/>
    </source>
</evidence>
<keyword evidence="6" id="KW-0808">Transferase</keyword>
<feature type="region of interest" description="Disordered" evidence="14">
    <location>
        <begin position="505"/>
        <end position="528"/>
    </location>
</feature>
<evidence type="ECO:0000256" key="11">
    <source>
        <dbReference type="ARBA" id="ARBA00047899"/>
    </source>
</evidence>
<keyword evidence="17" id="KW-1185">Reference proteome</keyword>
<dbReference type="InterPro" id="IPR000719">
    <property type="entry name" value="Prot_kinase_dom"/>
</dbReference>
<dbReference type="SMART" id="SM00220">
    <property type="entry name" value="S_TKc"/>
    <property type="match status" value="1"/>
</dbReference>
<dbReference type="EC" id="2.7.11.1" evidence="3"/>
<dbReference type="FunFam" id="3.30.200.20:FF:000003">
    <property type="entry name" value="Non-specific serine/threonine protein kinase"/>
    <property type="match status" value="1"/>
</dbReference>
<evidence type="ECO:0000313" key="17">
    <source>
        <dbReference type="Proteomes" id="UP001165063"/>
    </source>
</evidence>
<evidence type="ECO:0000256" key="8">
    <source>
        <dbReference type="ARBA" id="ARBA00022777"/>
    </source>
</evidence>
<dbReference type="Pfam" id="PF00069">
    <property type="entry name" value="Pkinase"/>
    <property type="match status" value="1"/>
</dbReference>
<comment type="catalytic activity">
    <reaction evidence="12">
        <text>L-seryl-[protein] + ATP = O-phospho-L-seryl-[protein] + ADP + H(+)</text>
        <dbReference type="Rhea" id="RHEA:17989"/>
        <dbReference type="Rhea" id="RHEA-COMP:9863"/>
        <dbReference type="Rhea" id="RHEA-COMP:11604"/>
        <dbReference type="ChEBI" id="CHEBI:15378"/>
        <dbReference type="ChEBI" id="CHEBI:29999"/>
        <dbReference type="ChEBI" id="CHEBI:30616"/>
        <dbReference type="ChEBI" id="CHEBI:83421"/>
        <dbReference type="ChEBI" id="CHEBI:456216"/>
        <dbReference type="EC" id="2.7.11.1"/>
    </reaction>
</comment>
<comment type="caution">
    <text evidence="16">The sequence shown here is derived from an EMBL/GenBank/DDBJ whole genome shotgun (WGS) entry which is preliminary data.</text>
</comment>
<keyword evidence="7 13" id="KW-0547">Nucleotide-binding</keyword>
<feature type="compositionally biased region" description="Polar residues" evidence="14">
    <location>
        <begin position="78"/>
        <end position="87"/>
    </location>
</feature>
<dbReference type="GO" id="GO:0004674">
    <property type="term" value="F:protein serine/threonine kinase activity"/>
    <property type="evidence" value="ECO:0007669"/>
    <property type="project" value="UniProtKB-KW"/>
</dbReference>
<evidence type="ECO:0000256" key="12">
    <source>
        <dbReference type="ARBA" id="ARBA00048679"/>
    </source>
</evidence>
<comment type="catalytic activity">
    <reaction evidence="11">
        <text>L-threonyl-[protein] + ATP = O-phospho-L-threonyl-[protein] + ADP + H(+)</text>
        <dbReference type="Rhea" id="RHEA:46608"/>
        <dbReference type="Rhea" id="RHEA-COMP:11060"/>
        <dbReference type="Rhea" id="RHEA-COMP:11605"/>
        <dbReference type="ChEBI" id="CHEBI:15378"/>
        <dbReference type="ChEBI" id="CHEBI:30013"/>
        <dbReference type="ChEBI" id="CHEBI:30616"/>
        <dbReference type="ChEBI" id="CHEBI:61977"/>
        <dbReference type="ChEBI" id="CHEBI:456216"/>
        <dbReference type="EC" id="2.7.11.1"/>
    </reaction>
</comment>